<proteinExistence type="evidence at transcript level"/>
<feature type="transmembrane region" description="Helical" evidence="5">
    <location>
        <begin position="646"/>
        <end position="666"/>
    </location>
</feature>
<feature type="transmembrane region" description="Helical" evidence="5">
    <location>
        <begin position="382"/>
        <end position="402"/>
    </location>
</feature>
<dbReference type="GO" id="GO:0022857">
    <property type="term" value="F:transmembrane transporter activity"/>
    <property type="evidence" value="ECO:0007669"/>
    <property type="project" value="InterPro"/>
</dbReference>
<dbReference type="AlphaFoldDB" id="A0A2P2I3M6"/>
<dbReference type="GO" id="GO:0016020">
    <property type="term" value="C:membrane"/>
    <property type="evidence" value="ECO:0007669"/>
    <property type="project" value="UniProtKB-SubCell"/>
</dbReference>
<evidence type="ECO:0000256" key="1">
    <source>
        <dbReference type="ARBA" id="ARBA00004141"/>
    </source>
</evidence>
<feature type="transmembrane region" description="Helical" evidence="5">
    <location>
        <begin position="672"/>
        <end position="695"/>
    </location>
</feature>
<evidence type="ECO:0000256" key="3">
    <source>
        <dbReference type="ARBA" id="ARBA00022989"/>
    </source>
</evidence>
<dbReference type="PANTHER" id="PTHR24064">
    <property type="entry name" value="SOLUTE CARRIER FAMILY 22 MEMBER"/>
    <property type="match status" value="1"/>
</dbReference>
<feature type="transmembrane region" description="Helical" evidence="5">
    <location>
        <begin position="586"/>
        <end position="609"/>
    </location>
</feature>
<evidence type="ECO:0000256" key="5">
    <source>
        <dbReference type="SAM" id="Phobius"/>
    </source>
</evidence>
<feature type="transmembrane region" description="Helical" evidence="5">
    <location>
        <begin position="737"/>
        <end position="756"/>
    </location>
</feature>
<feature type="transmembrane region" description="Helical" evidence="5">
    <location>
        <begin position="52"/>
        <end position="76"/>
    </location>
</feature>
<keyword evidence="4 5" id="KW-0472">Membrane</keyword>
<dbReference type="PROSITE" id="PS50850">
    <property type="entry name" value="MFS"/>
    <property type="match status" value="1"/>
</dbReference>
<dbReference type="SUPFAM" id="SSF103473">
    <property type="entry name" value="MFS general substrate transporter"/>
    <property type="match status" value="1"/>
</dbReference>
<evidence type="ECO:0000259" key="6">
    <source>
        <dbReference type="PROSITE" id="PS50850"/>
    </source>
</evidence>
<dbReference type="InterPro" id="IPR005828">
    <property type="entry name" value="MFS_sugar_transport-like"/>
</dbReference>
<dbReference type="Pfam" id="PF00083">
    <property type="entry name" value="Sugar_tr"/>
    <property type="match status" value="1"/>
</dbReference>
<keyword evidence="2 5" id="KW-0812">Transmembrane</keyword>
<dbReference type="EMBL" id="IACF01002990">
    <property type="protein sequence ID" value="LAB68622.1"/>
    <property type="molecule type" value="mRNA"/>
</dbReference>
<name>A0A2P2I3M6_9CRUS</name>
<feature type="domain" description="Major facilitator superfamily (MFS) profile" evidence="6">
    <location>
        <begin position="336"/>
        <end position="761"/>
    </location>
</feature>
<evidence type="ECO:0000256" key="2">
    <source>
        <dbReference type="ARBA" id="ARBA00022692"/>
    </source>
</evidence>
<feature type="transmembrane region" description="Helical" evidence="5">
    <location>
        <begin position="496"/>
        <end position="513"/>
    </location>
</feature>
<reference evidence="7" key="1">
    <citation type="journal article" date="2018" name="Biosci. Biotechnol. Biochem.">
        <title>Polysaccharide hydrolase of the hadal zone amphipods Hirondellea gigas.</title>
        <authorList>
            <person name="Kobayashi H."/>
            <person name="Nagahama T."/>
            <person name="Arai W."/>
            <person name="Sasagawa Y."/>
            <person name="Umeda M."/>
            <person name="Hayashi T."/>
            <person name="Nikaido I."/>
            <person name="Watanabe H."/>
            <person name="Oguri K."/>
            <person name="Kitazato H."/>
            <person name="Fujioka K."/>
            <person name="Kido Y."/>
            <person name="Takami H."/>
        </authorList>
    </citation>
    <scope>NUCLEOTIDE SEQUENCE</scope>
    <source>
        <tissue evidence="7">Whole body</tissue>
    </source>
</reference>
<feature type="transmembrane region" description="Helical" evidence="5">
    <location>
        <begin position="471"/>
        <end position="490"/>
    </location>
</feature>
<comment type="subcellular location">
    <subcellularLocation>
        <location evidence="1">Membrane</location>
        <topology evidence="1">Multi-pass membrane protein</topology>
    </subcellularLocation>
</comment>
<evidence type="ECO:0000313" key="7">
    <source>
        <dbReference type="EMBL" id="LAB68622.1"/>
    </source>
</evidence>
<organism evidence="7">
    <name type="scientific">Hirondellea gigas</name>
    <dbReference type="NCBI Taxonomy" id="1518452"/>
    <lineage>
        <taxon>Eukaryota</taxon>
        <taxon>Metazoa</taxon>
        <taxon>Ecdysozoa</taxon>
        <taxon>Arthropoda</taxon>
        <taxon>Crustacea</taxon>
        <taxon>Multicrustacea</taxon>
        <taxon>Malacostraca</taxon>
        <taxon>Eumalacostraca</taxon>
        <taxon>Peracarida</taxon>
        <taxon>Amphipoda</taxon>
        <taxon>Amphilochidea</taxon>
        <taxon>Lysianassida</taxon>
        <taxon>Lysianassidira</taxon>
        <taxon>Lysianassoidea</taxon>
        <taxon>Lysianassidae</taxon>
        <taxon>Hirondellea</taxon>
    </lineage>
</organism>
<keyword evidence="3 5" id="KW-1133">Transmembrane helix</keyword>
<accession>A0A2P2I3M6</accession>
<dbReference type="InterPro" id="IPR036259">
    <property type="entry name" value="MFS_trans_sf"/>
</dbReference>
<sequence length="785" mass="87567">MVQTKFSNPNAKVSGIAGTSPNTLESDGYIQPLIHTASTPLFLDDVINGLGVGWWTFLFFATAAVAPMALVGNLFVSEFIAPAQNFSCVSQRNPSINYQRNNKYNNQRKERIVIPNLSNLRLPRSIKDKVGVGDLGGDKVRVGNPKSEKDFRIQNKNQVEVNDDNDAGNLPDDNINDFNDFIKLDDDLIAEFDEFDDDDWDEGGNLVEMENWNKEPVRITHDSVENGKPDIDKNQRYSSENSKIKIPNGDIIPQNGGFDNQNGKFGLLNVDTEEDSTESQIEPPGGLRLLGFTDTSGNVVDYEDSDEYRNIERYLLELRRGDHAWQRWDENPPGDRILGAGWSECKEECSEYVFDTSTYSSTITQEFGLICEKDWLRPLFQLLFTLGCLVGALAGGLLAARYGRQTTVWYGSLVMVVCTAVMLLVPVLEVVFACRFFLGVSAYVAVNPLTTLALEICPSNFRHVFGPIESLPYALMLPLLALIAFCSTNWRSLQYLISLPLLATLLLANPLVLDESPRWLMSKGRLKEAEKVIRRAARMNKTTHSLPVHLPEVLERIHKTQLCSGESDLSLRQHLWSLVSTSEMRLITIVTMLMWMMEGALYICLPMQAGSYESPYLYLAVLGLLEIPGSFLVAPMGRILGRRIACFILSLITAAGMMAMAFLHFIDSPNEMLIGAFSVAAYASLVGVSQMVIILTSELFPTTVRSLGNSLGYCANNLGICIPPLLDMMLPKERSHISLLLYSGMGLATGFLGLLLPETNNRRLFETVEEHVQDQRQQRFSSKAF</sequence>
<dbReference type="Gene3D" id="1.20.1250.20">
    <property type="entry name" value="MFS general substrate transporter like domains"/>
    <property type="match status" value="1"/>
</dbReference>
<feature type="transmembrane region" description="Helical" evidence="5">
    <location>
        <begin position="615"/>
        <end position="634"/>
    </location>
</feature>
<feature type="transmembrane region" description="Helical" evidence="5">
    <location>
        <begin position="408"/>
        <end position="428"/>
    </location>
</feature>
<evidence type="ECO:0000256" key="4">
    <source>
        <dbReference type="ARBA" id="ARBA00023136"/>
    </source>
</evidence>
<protein>
    <submittedName>
        <fullName evidence="7">Organic cation transporter protein-like</fullName>
    </submittedName>
</protein>
<dbReference type="InterPro" id="IPR020846">
    <property type="entry name" value="MFS_dom"/>
</dbReference>